<evidence type="ECO:0000313" key="8">
    <source>
        <dbReference type="EMBL" id="GFR10642.1"/>
    </source>
</evidence>
<evidence type="ECO:0000256" key="1">
    <source>
        <dbReference type="ARBA" id="ARBA00004127"/>
    </source>
</evidence>
<accession>A0A8X6LJG8</accession>
<proteinExistence type="inferred from homology"/>
<feature type="transmembrane region" description="Helical" evidence="6">
    <location>
        <begin position="128"/>
        <end position="150"/>
    </location>
</feature>
<keyword evidence="5 6" id="KW-0472">Membrane</keyword>
<feature type="transmembrane region" description="Helical" evidence="6">
    <location>
        <begin position="204"/>
        <end position="221"/>
    </location>
</feature>
<dbReference type="PANTHER" id="PTHR21324">
    <property type="entry name" value="FASTING-INDUCIBLE INTEGRAL MEMBRANE PROTEIN TM6P1-RELATED"/>
    <property type="match status" value="1"/>
</dbReference>
<dbReference type="OrthoDB" id="6415702at2759"/>
<dbReference type="AlphaFoldDB" id="A0A8X6LJG8"/>
<evidence type="ECO:0000256" key="4">
    <source>
        <dbReference type="ARBA" id="ARBA00022989"/>
    </source>
</evidence>
<dbReference type="Proteomes" id="UP000887116">
    <property type="component" value="Unassembled WGS sequence"/>
</dbReference>
<dbReference type="EMBL" id="BMAO01016714">
    <property type="protein sequence ID" value="GFR10642.1"/>
    <property type="molecule type" value="Genomic_DNA"/>
</dbReference>
<feature type="transmembrane region" description="Helical" evidence="6">
    <location>
        <begin position="85"/>
        <end position="108"/>
    </location>
</feature>
<name>A0A8X6LJG8_TRICU</name>
<feature type="domain" description="CWH43-like N-terminal" evidence="7">
    <location>
        <begin position="42"/>
        <end position="281"/>
    </location>
</feature>
<keyword evidence="3 6" id="KW-0812">Transmembrane</keyword>
<sequence length="310" mass="35198">MREAIPLIERSTQLEVEKRQTVGLVFCACRDDHISIKLRKCGILPVCMALCLIASLILPYISMVAKKVLPAFLPLVSDTGGSPPSSGVFAICLILASFFGFITFPILYFNIKHRNVNDSKYIRLANKLLMLFSSISCLGLTITGAFPVGYTDIPNMFEWFTAVLWEHCLGAIMIFGGAFVFQLLVTIMWWYLPGTSRRAAYIRIPFICIYILLFFIAAYPLPNMLLELLGQNPFDFARMKNRVYDIPREYSVNYLICSFCEYSLCAMSALFIGMFYKDMQNVSLRIVLRHKSCVTEFEEPAPSIKLKNIS</sequence>
<comment type="subcellular location">
    <subcellularLocation>
        <location evidence="1">Endomembrane system</location>
        <topology evidence="1">Multi-pass membrane protein</topology>
    </subcellularLocation>
</comment>
<keyword evidence="4 6" id="KW-1133">Transmembrane helix</keyword>
<comment type="similarity">
    <text evidence="2">Belongs to the DRAM/TMEM150 family.</text>
</comment>
<organism evidence="8 9">
    <name type="scientific">Trichonephila clavata</name>
    <name type="common">Joro spider</name>
    <name type="synonym">Nephila clavata</name>
    <dbReference type="NCBI Taxonomy" id="2740835"/>
    <lineage>
        <taxon>Eukaryota</taxon>
        <taxon>Metazoa</taxon>
        <taxon>Ecdysozoa</taxon>
        <taxon>Arthropoda</taxon>
        <taxon>Chelicerata</taxon>
        <taxon>Arachnida</taxon>
        <taxon>Araneae</taxon>
        <taxon>Araneomorphae</taxon>
        <taxon>Entelegynae</taxon>
        <taxon>Araneoidea</taxon>
        <taxon>Nephilidae</taxon>
        <taxon>Trichonephila</taxon>
    </lineage>
</organism>
<comment type="caution">
    <text evidence="8">The sequence shown here is derived from an EMBL/GenBank/DDBJ whole genome shotgun (WGS) entry which is preliminary data.</text>
</comment>
<dbReference type="InterPro" id="IPR019402">
    <property type="entry name" value="CWH43_N"/>
</dbReference>
<dbReference type="GO" id="GO:0012505">
    <property type="term" value="C:endomembrane system"/>
    <property type="evidence" value="ECO:0007669"/>
    <property type="project" value="UniProtKB-SubCell"/>
</dbReference>
<feature type="transmembrane region" description="Helical" evidence="6">
    <location>
        <begin position="170"/>
        <end position="192"/>
    </location>
</feature>
<evidence type="ECO:0000256" key="2">
    <source>
        <dbReference type="ARBA" id="ARBA00006565"/>
    </source>
</evidence>
<evidence type="ECO:0000259" key="7">
    <source>
        <dbReference type="Pfam" id="PF10277"/>
    </source>
</evidence>
<keyword evidence="9" id="KW-1185">Reference proteome</keyword>
<evidence type="ECO:0000313" key="9">
    <source>
        <dbReference type="Proteomes" id="UP000887116"/>
    </source>
</evidence>
<evidence type="ECO:0000256" key="5">
    <source>
        <dbReference type="ARBA" id="ARBA00023136"/>
    </source>
</evidence>
<dbReference type="InterPro" id="IPR050911">
    <property type="entry name" value="DRAM/TMEM150_Autophagy_Mod"/>
</dbReference>
<feature type="transmembrane region" description="Helical" evidence="6">
    <location>
        <begin position="252"/>
        <end position="276"/>
    </location>
</feature>
<gene>
    <name evidence="8" type="ORF">TNCT_207913</name>
</gene>
<dbReference type="PANTHER" id="PTHR21324:SF2">
    <property type="entry name" value="EG:22E5.9 PROTEIN"/>
    <property type="match status" value="1"/>
</dbReference>
<dbReference type="Pfam" id="PF10277">
    <property type="entry name" value="Frag1"/>
    <property type="match status" value="1"/>
</dbReference>
<reference evidence="8" key="1">
    <citation type="submission" date="2020-07" db="EMBL/GenBank/DDBJ databases">
        <title>Multicomponent nature underlies the extraordinary mechanical properties of spider dragline silk.</title>
        <authorList>
            <person name="Kono N."/>
            <person name="Nakamura H."/>
            <person name="Mori M."/>
            <person name="Yoshida Y."/>
            <person name="Ohtoshi R."/>
            <person name="Malay A.D."/>
            <person name="Moran D.A.P."/>
            <person name="Tomita M."/>
            <person name="Numata K."/>
            <person name="Arakawa K."/>
        </authorList>
    </citation>
    <scope>NUCLEOTIDE SEQUENCE</scope>
</reference>
<protein>
    <recommendedName>
        <fullName evidence="7">CWH43-like N-terminal domain-containing protein</fullName>
    </recommendedName>
</protein>
<feature type="transmembrane region" description="Helical" evidence="6">
    <location>
        <begin position="43"/>
        <end position="65"/>
    </location>
</feature>
<evidence type="ECO:0000256" key="6">
    <source>
        <dbReference type="SAM" id="Phobius"/>
    </source>
</evidence>
<evidence type="ECO:0000256" key="3">
    <source>
        <dbReference type="ARBA" id="ARBA00022692"/>
    </source>
</evidence>